<gene>
    <name evidence="4" type="ORF">QU481_11145</name>
</gene>
<dbReference type="InterPro" id="IPR007346">
    <property type="entry name" value="Endonuclease-I"/>
</dbReference>
<keyword evidence="4" id="KW-0255">Endonuclease</keyword>
<evidence type="ECO:0000256" key="2">
    <source>
        <dbReference type="ARBA" id="ARBA00022722"/>
    </source>
</evidence>
<protein>
    <submittedName>
        <fullName evidence="4">Endonuclease</fullName>
    </submittedName>
</protein>
<dbReference type="GO" id="GO:0004519">
    <property type="term" value="F:endonuclease activity"/>
    <property type="evidence" value="ECO:0007669"/>
    <property type="project" value="UniProtKB-KW"/>
</dbReference>
<dbReference type="PANTHER" id="PTHR33607">
    <property type="entry name" value="ENDONUCLEASE-1"/>
    <property type="match status" value="1"/>
</dbReference>
<evidence type="ECO:0000256" key="1">
    <source>
        <dbReference type="ARBA" id="ARBA00006429"/>
    </source>
</evidence>
<keyword evidence="2" id="KW-0540">Nuclease</keyword>
<dbReference type="PROSITE" id="PS51257">
    <property type="entry name" value="PROKAR_LIPOPROTEIN"/>
    <property type="match status" value="1"/>
</dbReference>
<dbReference type="SUPFAM" id="SSF54060">
    <property type="entry name" value="His-Me finger endonucleases"/>
    <property type="match status" value="1"/>
</dbReference>
<reference evidence="4" key="1">
    <citation type="submission" date="2023-06" db="EMBL/GenBank/DDBJ databases">
        <authorList>
            <person name="Zhang S."/>
        </authorList>
    </citation>
    <scope>NUCLEOTIDE SEQUENCE</scope>
    <source>
        <strain evidence="4">SG2303</strain>
    </source>
</reference>
<dbReference type="Pfam" id="PF04231">
    <property type="entry name" value="Endonuclease_1"/>
    <property type="match status" value="1"/>
</dbReference>
<dbReference type="EMBL" id="JAUEDK010000017">
    <property type="protein sequence ID" value="MDN0075447.1"/>
    <property type="molecule type" value="Genomic_DNA"/>
</dbReference>
<dbReference type="Proteomes" id="UP001168540">
    <property type="component" value="Unassembled WGS sequence"/>
</dbReference>
<evidence type="ECO:0000313" key="4">
    <source>
        <dbReference type="EMBL" id="MDN0075447.1"/>
    </source>
</evidence>
<dbReference type="PANTHER" id="PTHR33607:SF2">
    <property type="entry name" value="ENDONUCLEASE-1"/>
    <property type="match status" value="1"/>
</dbReference>
<keyword evidence="5" id="KW-1185">Reference proteome</keyword>
<sequence>MFRWLALGALLALVSACSEKDAQQLANKALQHGGKALAEHAEKLIREATGQLTGELSGSSSGSVPDNVPLVNGTKAVGHRDFAGAKRVLPRLYSGMEVTFYCGCDYHDKTIDQRSCGFKPRKNAARAARLEWEHIVPAWVLGHQRQCWKNGGRKNCADNDRVFARAEGDLVNLVPAIGEVNADRSNYSFSAWQRGNPHPQYGQCPMIIDSKMKKVQPPEPIRGRIARIYLYMHQTYALRMSRQDSQLMCAWSREHPVDDWELRRNKRIRALQGSDNPFVTDPQQVERFCQAALA</sequence>
<proteinExistence type="inferred from homology"/>
<comment type="similarity">
    <text evidence="1">Belongs to the EndA/NucM nuclease family.</text>
</comment>
<evidence type="ECO:0000256" key="3">
    <source>
        <dbReference type="ARBA" id="ARBA00022801"/>
    </source>
</evidence>
<organism evidence="4 5">
    <name type="scientific">Crenobacter oryzisoli</name>
    <dbReference type="NCBI Taxonomy" id="3056844"/>
    <lineage>
        <taxon>Bacteria</taxon>
        <taxon>Pseudomonadati</taxon>
        <taxon>Pseudomonadota</taxon>
        <taxon>Betaproteobacteria</taxon>
        <taxon>Neisseriales</taxon>
        <taxon>Neisseriaceae</taxon>
        <taxon>Crenobacter</taxon>
    </lineage>
</organism>
<keyword evidence="3" id="KW-0378">Hydrolase</keyword>
<comment type="caution">
    <text evidence="4">The sequence shown here is derived from an EMBL/GenBank/DDBJ whole genome shotgun (WGS) entry which is preliminary data.</text>
</comment>
<dbReference type="InterPro" id="IPR044925">
    <property type="entry name" value="His-Me_finger_sf"/>
</dbReference>
<dbReference type="RefSeq" id="WP_289838182.1">
    <property type="nucleotide sequence ID" value="NZ_JAUEDL010000014.1"/>
</dbReference>
<accession>A0ABT7XNS5</accession>
<name>A0ABT7XNS5_9NEIS</name>
<evidence type="ECO:0000313" key="5">
    <source>
        <dbReference type="Proteomes" id="UP001168540"/>
    </source>
</evidence>